<dbReference type="Proteomes" id="UP001355056">
    <property type="component" value="Unassembled WGS sequence"/>
</dbReference>
<dbReference type="InterPro" id="IPR034660">
    <property type="entry name" value="DinB/YfiT-like"/>
</dbReference>
<dbReference type="Gene3D" id="1.20.120.450">
    <property type="entry name" value="dinb family like domain"/>
    <property type="match status" value="1"/>
</dbReference>
<gene>
    <name evidence="1" type="ORF">SNE34_09505</name>
</gene>
<dbReference type="Pfam" id="PF09351">
    <property type="entry name" value="DUF1993"/>
    <property type="match status" value="1"/>
</dbReference>
<keyword evidence="2" id="KW-1185">Reference proteome</keyword>
<dbReference type="PANTHER" id="PTHR36922:SF1">
    <property type="entry name" value="DUF1993 DOMAIN-CONTAINING PROTEIN"/>
    <property type="match status" value="1"/>
</dbReference>
<dbReference type="PANTHER" id="PTHR36922">
    <property type="entry name" value="BLL2446 PROTEIN"/>
    <property type="match status" value="1"/>
</dbReference>
<protein>
    <submittedName>
        <fullName evidence="1">DUF1993 domain-containing protein</fullName>
    </submittedName>
</protein>
<evidence type="ECO:0000313" key="2">
    <source>
        <dbReference type="Proteomes" id="UP001355056"/>
    </source>
</evidence>
<evidence type="ECO:0000313" key="1">
    <source>
        <dbReference type="EMBL" id="MEG3184245.1"/>
    </source>
</evidence>
<sequence length="175" mass="18884">MASAVSMYSASIPGFIRALNGLAHVLGLGEAHARGDGIAPDALLQLRLIEDMHPLARQVQIATDMARNGASRLAGREVVSVIDDETTLGQLQARIARTIAHLEAFAPSQFDGSESRPVTVRVGDGTMDFYGHDYLFGFVLPNLYFHVTTAYAILRQAGVPLGKPDFFGRSMPTRS</sequence>
<dbReference type="InterPro" id="IPR018531">
    <property type="entry name" value="DUF1993"/>
</dbReference>
<organism evidence="1 2">
    <name type="scientific">Novilysobacter erysipheiresistens</name>
    <dbReference type="NCBI Taxonomy" id="1749332"/>
    <lineage>
        <taxon>Bacteria</taxon>
        <taxon>Pseudomonadati</taxon>
        <taxon>Pseudomonadota</taxon>
        <taxon>Gammaproteobacteria</taxon>
        <taxon>Lysobacterales</taxon>
        <taxon>Lysobacteraceae</taxon>
        <taxon>Novilysobacter</taxon>
    </lineage>
</organism>
<dbReference type="EMBL" id="JAXGFP010000004">
    <property type="protein sequence ID" value="MEG3184245.1"/>
    <property type="molecule type" value="Genomic_DNA"/>
</dbReference>
<name>A0ABU7YZ57_9GAMM</name>
<accession>A0ABU7YZ57</accession>
<dbReference type="SUPFAM" id="SSF109854">
    <property type="entry name" value="DinB/YfiT-like putative metalloenzymes"/>
    <property type="match status" value="1"/>
</dbReference>
<proteinExistence type="predicted"/>
<comment type="caution">
    <text evidence="1">The sequence shown here is derived from an EMBL/GenBank/DDBJ whole genome shotgun (WGS) entry which is preliminary data.</text>
</comment>
<dbReference type="RefSeq" id="WP_332616745.1">
    <property type="nucleotide sequence ID" value="NZ_JAXGFP010000004.1"/>
</dbReference>
<reference evidence="1 2" key="1">
    <citation type="journal article" date="2016" name="Int. J. Syst. Evol. Microbiol.">
        <title>Lysobacter erysipheiresistens sp. nov., an antagonist of powdery mildew, isolated from tobacco-cultivated soil.</title>
        <authorList>
            <person name="Xie B."/>
            <person name="Li T."/>
            <person name="Lin X."/>
            <person name="Wang C.J."/>
            <person name="Chen Y.J."/>
            <person name="Liu W.J."/>
            <person name="Zhao Z.W."/>
        </authorList>
    </citation>
    <scope>NUCLEOTIDE SEQUENCE [LARGE SCALE GENOMIC DNA]</scope>
    <source>
        <strain evidence="1 2">RS-LYSO-3</strain>
    </source>
</reference>